<feature type="chain" id="PRO_5046725671" description="DUF2207 domain-containing protein" evidence="2">
    <location>
        <begin position="24"/>
        <end position="641"/>
    </location>
</feature>
<feature type="domain" description="Predicted membrane protein YciQ-like C-terminal" evidence="4">
    <location>
        <begin position="289"/>
        <end position="567"/>
    </location>
</feature>
<dbReference type="RefSeq" id="WP_003097142.1">
    <property type="nucleotide sequence ID" value="NZ_GL831112.1"/>
</dbReference>
<comment type="caution">
    <text evidence="5">The sequence shown here is derived from an EMBL/GenBank/DDBJ whole genome shotgun (WGS) entry which is preliminary data.</text>
</comment>
<evidence type="ECO:0008006" key="7">
    <source>
        <dbReference type="Google" id="ProtNLM"/>
    </source>
</evidence>
<reference evidence="5 6" key="1">
    <citation type="submission" date="2011-01" db="EMBL/GenBank/DDBJ databases">
        <authorList>
            <person name="Muzny D."/>
            <person name="Qin X."/>
            <person name="Buhay C."/>
            <person name="Dugan-Rocha S."/>
            <person name="Ding Y."/>
            <person name="Chen G."/>
            <person name="Hawes A."/>
            <person name="Holder M."/>
            <person name="Jhangiani S."/>
            <person name="Johnson A."/>
            <person name="Khan Z."/>
            <person name="Li Z."/>
            <person name="Liu W."/>
            <person name="Liu X."/>
            <person name="Perez L."/>
            <person name="Shen H."/>
            <person name="Wang Q."/>
            <person name="Watt J."/>
            <person name="Xi L."/>
            <person name="Xin Y."/>
            <person name="Zhou J."/>
            <person name="Deng J."/>
            <person name="Jiang H."/>
            <person name="Liu Y."/>
            <person name="Qu J."/>
            <person name="Song X.-Z."/>
            <person name="Zhang L."/>
            <person name="Villasana D."/>
            <person name="Johnson A."/>
            <person name="Liu J."/>
            <person name="Liyanage D."/>
            <person name="Lorensuhewa L."/>
            <person name="Robinson T."/>
            <person name="Song A."/>
            <person name="Song B.-B."/>
            <person name="Dinh H."/>
            <person name="Thornton R."/>
            <person name="Coyle M."/>
            <person name="Francisco L."/>
            <person name="Jackson L."/>
            <person name="Javaid M."/>
            <person name="Korchina V."/>
            <person name="Kovar C."/>
            <person name="Mata R."/>
            <person name="Mathew T."/>
            <person name="Ngo R."/>
            <person name="Nguyen L."/>
            <person name="Nguyen N."/>
            <person name="Okwuonu G."/>
            <person name="Ongeri F."/>
            <person name="Pham C."/>
            <person name="Simmons D."/>
            <person name="Wilczek-Boney K."/>
            <person name="Hale W."/>
            <person name="Jakkamsetti A."/>
            <person name="Pham P."/>
            <person name="Ruth R."/>
            <person name="San Lucas F."/>
            <person name="Warren J."/>
            <person name="Zhang J."/>
            <person name="Zhao Z."/>
            <person name="Zhou C."/>
            <person name="Zhu D."/>
            <person name="Lee S."/>
            <person name="Bess C."/>
            <person name="Blankenburg K."/>
            <person name="Forbes L."/>
            <person name="Fu Q."/>
            <person name="Gubbala S."/>
            <person name="Hirani K."/>
            <person name="Jayaseelan J.C."/>
            <person name="Lara F."/>
            <person name="Munidasa M."/>
            <person name="Palculict T."/>
            <person name="Patil S."/>
            <person name="Pu L.-L."/>
            <person name="Saada N."/>
            <person name="Tang L."/>
            <person name="Weissenberger G."/>
            <person name="Zhu Y."/>
            <person name="Hemphill L."/>
            <person name="Shang Y."/>
            <person name="Youmans B."/>
            <person name="Ayvaz T."/>
            <person name="Ross M."/>
            <person name="Santibanez J."/>
            <person name="Aqrawi P."/>
            <person name="Gross S."/>
            <person name="Joshi V."/>
            <person name="Fowler G."/>
            <person name="Nazareth L."/>
            <person name="Reid J."/>
            <person name="Worley K."/>
            <person name="Petrosino J."/>
            <person name="Highlander S."/>
            <person name="Gibbs R."/>
        </authorList>
    </citation>
    <scope>NUCLEOTIDE SEQUENCE [LARGE SCALE GENOMIC DNA]</scope>
    <source>
        <strain evidence="5 6">ATCC 49124</strain>
    </source>
</reference>
<dbReference type="Pfam" id="PF09972">
    <property type="entry name" value="DUF2207"/>
    <property type="match status" value="1"/>
</dbReference>
<evidence type="ECO:0000256" key="2">
    <source>
        <dbReference type="SAM" id="SignalP"/>
    </source>
</evidence>
<keyword evidence="2" id="KW-0732">Signal</keyword>
<feature type="transmembrane region" description="Helical" evidence="1">
    <location>
        <begin position="486"/>
        <end position="502"/>
    </location>
</feature>
<dbReference type="Pfam" id="PF20990">
    <property type="entry name" value="DUF2207_C"/>
    <property type="match status" value="1"/>
</dbReference>
<evidence type="ECO:0000259" key="4">
    <source>
        <dbReference type="Pfam" id="PF20990"/>
    </source>
</evidence>
<accession>A0ABN0CGZ8</accession>
<feature type="domain" description="DUF2207" evidence="3">
    <location>
        <begin position="29"/>
        <end position="210"/>
    </location>
</feature>
<feature type="signal peptide" evidence="2">
    <location>
        <begin position="1"/>
        <end position="23"/>
    </location>
</feature>
<evidence type="ECO:0000313" key="5">
    <source>
        <dbReference type="EMBL" id="EFX96142.1"/>
    </source>
</evidence>
<dbReference type="InterPro" id="IPR018702">
    <property type="entry name" value="DUF2207"/>
</dbReference>
<gene>
    <name evidence="5" type="ORF">HMPREF9425_0951</name>
</gene>
<evidence type="ECO:0000259" key="3">
    <source>
        <dbReference type="Pfam" id="PF09972"/>
    </source>
</evidence>
<keyword evidence="1" id="KW-0472">Membrane</keyword>
<organism evidence="5 6">
    <name type="scientific">Streptococcus vestibularis ATCC 49124</name>
    <dbReference type="NCBI Taxonomy" id="889206"/>
    <lineage>
        <taxon>Bacteria</taxon>
        <taxon>Bacillati</taxon>
        <taxon>Bacillota</taxon>
        <taxon>Bacilli</taxon>
        <taxon>Lactobacillales</taxon>
        <taxon>Streptococcaceae</taxon>
        <taxon>Streptococcus</taxon>
    </lineage>
</organism>
<dbReference type="Proteomes" id="UP000003697">
    <property type="component" value="Unassembled WGS sequence"/>
</dbReference>
<sequence length="641" mass="72702">MKKILLFLIVILTILLPTTTVHAKEVRYDIASYKGHLIINDDGNGTFTQEVLYVFNSDYNGQYVTLGYADPVPKGFMISENPSVSATVNGQEKKDIQVEETNLSDGVKLKVYNSGSDGDKVQLKVTWQIQNMLSLYSDIAVLNWFPISDWDESINHVDFEVEGLDASHGELFAHTGYFGKTPDVERTSNGYRVRVENLPSGGKLEIHAYWPMTSALKDGHLSYISDEKYREKFIEKEASISKTMAAYQNAFYKILPKVMVGFFILGSFLFWRVLRWTKEPSFPYDVRIYETPQDLPPLVLAKSIYNQSFDKTGLGEENGHLKFKNMVQAVILDLVDRGYIAYSQENGVHTLRRIPKEGLADYEFDFLEMLFDDRIEITDREMFSRYYLDEKGLRKQFNNAKSNYERNSVREEGQCIRRKFVQDGRSVTEGVNREIVSLGLPNLYRDFTIKENMFITSGNVVFALLFIISTLATIFLFAGFGSGLGVIYLLVSLFLALVWYSNRRSIGKRRKRTLDPSHIEEYRHWQYFESMLRSITSFRQSELESVILWNRILVYATLYGQANKVSDVLKRYNIHLSNPSLDEFTHSATPFIILNNVSRLESYVSTSDTVSNFSINSNSGSGGLGGGGFSGGGGGGGGGAF</sequence>
<evidence type="ECO:0000313" key="6">
    <source>
        <dbReference type="Proteomes" id="UP000003697"/>
    </source>
</evidence>
<feature type="transmembrane region" description="Helical" evidence="1">
    <location>
        <begin position="254"/>
        <end position="274"/>
    </location>
</feature>
<keyword evidence="1" id="KW-1133">Transmembrane helix</keyword>
<keyword evidence="6" id="KW-1185">Reference proteome</keyword>
<keyword evidence="1" id="KW-0812">Transmembrane</keyword>
<name>A0ABN0CGZ8_STRVE</name>
<proteinExistence type="predicted"/>
<evidence type="ECO:0000256" key="1">
    <source>
        <dbReference type="SAM" id="Phobius"/>
    </source>
</evidence>
<feature type="transmembrane region" description="Helical" evidence="1">
    <location>
        <begin position="460"/>
        <end position="480"/>
    </location>
</feature>
<dbReference type="EMBL" id="AEVI01000040">
    <property type="protein sequence ID" value="EFX96142.1"/>
    <property type="molecule type" value="Genomic_DNA"/>
</dbReference>
<dbReference type="InterPro" id="IPR048389">
    <property type="entry name" value="YciQ-like_C"/>
</dbReference>
<protein>
    <recommendedName>
        <fullName evidence="7">DUF2207 domain-containing protein</fullName>
    </recommendedName>
</protein>